<evidence type="ECO:0000313" key="2">
    <source>
        <dbReference type="EMBL" id="DAG00128.1"/>
    </source>
</evidence>
<sequence>MIMASPMKGIAVSKNPNEKLSVPSVAGDWALLIVGGQLNHMQDCTPDGWTGKYAANEDIRSCTVAVKMVANPADTQNVAWKSKNATYAARCCAVLIVLDGTKVKQLVPRMPEKESAGWQNGPFPQITGFVQHDVNTAAVGSFPANVESMTNGNWGKATDKSWSSIVVGYAQSAYAPPSDTGIKVRFGVDVRLKEQNDSLDPTLADGSKIGVVVWDGAKEIGTLTMRAIPEGAKTITELFKIPHFIVAHRGGSLSWPEHTEVAYTQAVDYHAHALEFSAARSKDGVWFGCHDQSMSRLVPALTKKADEYTWAEIKAEASKTQYMPAKLDWLLEKYSSTHVIVFDPKYKMGEWREVCDMFKGMEQKVIIKAYFDSKWMFDMVRARGFKTWGYSYNSDIGKTAYPDFLKGNVCDILSMEFDAPQTTWDPIKASGLPTVAHIPATLDNLKVGWSRGAMGAIVAGIAASCARAA</sequence>
<dbReference type="InterPro" id="IPR030395">
    <property type="entry name" value="GP_PDE_dom"/>
</dbReference>
<dbReference type="PROSITE" id="PS51704">
    <property type="entry name" value="GP_PDE"/>
    <property type="match status" value="1"/>
</dbReference>
<dbReference type="Pfam" id="PF03009">
    <property type="entry name" value="GDPD"/>
    <property type="match status" value="1"/>
</dbReference>
<reference evidence="2" key="1">
    <citation type="journal article" date="2021" name="Proc. Natl. Acad. Sci. U.S.A.">
        <title>A Catalog of Tens of Thousands of Viruses from Human Metagenomes Reveals Hidden Associations with Chronic Diseases.</title>
        <authorList>
            <person name="Tisza M.J."/>
            <person name="Buck C.B."/>
        </authorList>
    </citation>
    <scope>NUCLEOTIDE SEQUENCE</scope>
    <source>
        <strain evidence="2">CtTPJ4</strain>
    </source>
</reference>
<dbReference type="Gene3D" id="3.20.20.190">
    <property type="entry name" value="Phosphatidylinositol (PI) phosphodiesterase"/>
    <property type="match status" value="1"/>
</dbReference>
<dbReference type="InterPro" id="IPR017946">
    <property type="entry name" value="PLC-like_Pdiesterase_TIM-brl"/>
</dbReference>
<dbReference type="GO" id="GO:0008081">
    <property type="term" value="F:phosphoric diester hydrolase activity"/>
    <property type="evidence" value="ECO:0007669"/>
    <property type="project" value="InterPro"/>
</dbReference>
<protein>
    <recommendedName>
        <fullName evidence="1">GP-PDE domain-containing protein</fullName>
    </recommendedName>
</protein>
<dbReference type="SUPFAM" id="SSF51695">
    <property type="entry name" value="PLC-like phosphodiesterases"/>
    <property type="match status" value="1"/>
</dbReference>
<accession>A0A8S5V067</accession>
<name>A0A8S5V067_9CAUD</name>
<organism evidence="2">
    <name type="scientific">Siphoviridae sp. ctTPJ4</name>
    <dbReference type="NCBI Taxonomy" id="2825519"/>
    <lineage>
        <taxon>Viruses</taxon>
        <taxon>Duplodnaviria</taxon>
        <taxon>Heunggongvirae</taxon>
        <taxon>Uroviricota</taxon>
        <taxon>Caudoviricetes</taxon>
    </lineage>
</organism>
<dbReference type="GO" id="GO:0006629">
    <property type="term" value="P:lipid metabolic process"/>
    <property type="evidence" value="ECO:0007669"/>
    <property type="project" value="InterPro"/>
</dbReference>
<evidence type="ECO:0000259" key="1">
    <source>
        <dbReference type="PROSITE" id="PS51704"/>
    </source>
</evidence>
<proteinExistence type="predicted"/>
<dbReference type="EMBL" id="BK016177">
    <property type="protein sequence ID" value="DAG00128.1"/>
    <property type="molecule type" value="Genomic_DNA"/>
</dbReference>
<feature type="domain" description="GP-PDE" evidence="1">
    <location>
        <begin position="243"/>
        <end position="469"/>
    </location>
</feature>